<comment type="caution">
    <text evidence="2">The sequence shown here is derived from an EMBL/GenBank/DDBJ whole genome shotgun (WGS) entry which is preliminary data.</text>
</comment>
<organism evidence="2 3">
    <name type="scientific">Ignelater luminosus</name>
    <name type="common">Cucubano</name>
    <name type="synonym">Pyrophorus luminosus</name>
    <dbReference type="NCBI Taxonomy" id="2038154"/>
    <lineage>
        <taxon>Eukaryota</taxon>
        <taxon>Metazoa</taxon>
        <taxon>Ecdysozoa</taxon>
        <taxon>Arthropoda</taxon>
        <taxon>Hexapoda</taxon>
        <taxon>Insecta</taxon>
        <taxon>Pterygota</taxon>
        <taxon>Neoptera</taxon>
        <taxon>Endopterygota</taxon>
        <taxon>Coleoptera</taxon>
        <taxon>Polyphaga</taxon>
        <taxon>Elateriformia</taxon>
        <taxon>Elateroidea</taxon>
        <taxon>Elateridae</taxon>
        <taxon>Agrypninae</taxon>
        <taxon>Pyrophorini</taxon>
        <taxon>Ignelater</taxon>
    </lineage>
</organism>
<evidence type="ECO:0000313" key="2">
    <source>
        <dbReference type="EMBL" id="KAF2878882.1"/>
    </source>
</evidence>
<dbReference type="EMBL" id="VTPC01091263">
    <property type="protein sequence ID" value="KAF2878882.1"/>
    <property type="molecule type" value="Genomic_DNA"/>
</dbReference>
<reference evidence="2" key="1">
    <citation type="submission" date="2019-08" db="EMBL/GenBank/DDBJ databases">
        <title>The genome of the North American firefly Photinus pyralis.</title>
        <authorList>
            <consortium name="Photinus pyralis genome working group"/>
            <person name="Fallon T.R."/>
            <person name="Sander Lower S.E."/>
            <person name="Weng J.-K."/>
        </authorList>
    </citation>
    <scope>NUCLEOTIDE SEQUENCE</scope>
    <source>
        <strain evidence="2">TRF0915ILg1</strain>
        <tissue evidence="2">Whole body</tissue>
    </source>
</reference>
<dbReference type="AlphaFoldDB" id="A0A8K0C563"/>
<evidence type="ECO:0008006" key="4">
    <source>
        <dbReference type="Google" id="ProtNLM"/>
    </source>
</evidence>
<feature type="region of interest" description="Disordered" evidence="1">
    <location>
        <begin position="155"/>
        <end position="182"/>
    </location>
</feature>
<accession>A0A8K0C563</accession>
<name>A0A8K0C563_IGNLU</name>
<dbReference type="OrthoDB" id="6538109at2759"/>
<dbReference type="Proteomes" id="UP000801492">
    <property type="component" value="Unassembled WGS sequence"/>
</dbReference>
<proteinExistence type="predicted"/>
<feature type="compositionally biased region" description="Basic and acidic residues" evidence="1">
    <location>
        <begin position="111"/>
        <end position="120"/>
    </location>
</feature>
<dbReference type="GO" id="GO:0003676">
    <property type="term" value="F:nucleic acid binding"/>
    <property type="evidence" value="ECO:0007669"/>
    <property type="project" value="InterPro"/>
</dbReference>
<protein>
    <recommendedName>
        <fullName evidence="4">Reverse transcriptase domain-containing protein</fullName>
    </recommendedName>
</protein>
<feature type="region of interest" description="Disordered" evidence="1">
    <location>
        <begin position="110"/>
        <end position="132"/>
    </location>
</feature>
<evidence type="ECO:0000256" key="1">
    <source>
        <dbReference type="SAM" id="MobiDB-lite"/>
    </source>
</evidence>
<keyword evidence="3" id="KW-1185">Reference proteome</keyword>
<dbReference type="PANTHER" id="PTHR19446">
    <property type="entry name" value="REVERSE TRANSCRIPTASES"/>
    <property type="match status" value="1"/>
</dbReference>
<dbReference type="InterPro" id="IPR036397">
    <property type="entry name" value="RNaseH_sf"/>
</dbReference>
<gene>
    <name evidence="2" type="ORF">ILUMI_27290</name>
</gene>
<evidence type="ECO:0000313" key="3">
    <source>
        <dbReference type="Proteomes" id="UP000801492"/>
    </source>
</evidence>
<sequence length="470" mass="53488">MEEYLTPGQDFIFQQDGAACHASKQSLKWLDDYSIPLLEWISTRRKLTSSALWVNAAPATPSAERLSPRSLGLGVSSESTQHFLSSGLLAVENDVTNDEVFIENTHANNKLLDEPPEEGHLNQSEQPPEQPRARACPIIQYLIALKDECNKQQITTNHQRKGQSQKKISTKTTHKEDHNSRRKRFRLTQQLFTNNILDDKPLIAPNKRPPIKEAEQKFKKFFDRVSSEDPAIITDQKERIESLWKPLTTEVIQWALKSTKSTATVPDGLNIKHMRATHIRRVVLILDSFLVIGKFPNIFADSRTVLISKGGDTKDENNWRPITIGFILVQAVNKMLAKHLSPFQIYNNQGGFRAVDGVFLNTITLESLIKERRANAMAYWTKAFDSVSHWSIEKALKRFNVDPCLNAFIMKGYNDVCTKAKNDGKPLKQLGPDEFFKYLGQRYNYLGLEPALYNRPPNATNLYPEDVSLP</sequence>
<dbReference type="Gene3D" id="3.30.420.10">
    <property type="entry name" value="Ribonuclease H-like superfamily/Ribonuclease H"/>
    <property type="match status" value="1"/>
</dbReference>